<name>A0A0L0NTV8_CANAR</name>
<sequence>MLWLQIPASFHMNQAFLHFQAFEIMTIYVKFVKLSKNLGPIRLVTLHHFCASIVSENAHSRILQRQSRRYIHAKETDHVP</sequence>
<reference evidence="2" key="1">
    <citation type="journal article" date="2015" name="BMC Genomics">
        <title>Draft genome of a commonly misdiagnosed multidrug resistant pathogen Candida auris.</title>
        <authorList>
            <person name="Chatterjee S."/>
            <person name="Alampalli S.V."/>
            <person name="Nageshan R.K."/>
            <person name="Chettiar S.T."/>
            <person name="Joshi S."/>
            <person name="Tatu U.S."/>
        </authorList>
    </citation>
    <scope>NUCLEOTIDE SEQUENCE [LARGE SCALE GENOMIC DNA]</scope>
    <source>
        <strain evidence="2">6684</strain>
    </source>
</reference>
<dbReference type="AlphaFoldDB" id="A0A0L0NTV8"/>
<accession>A0A0L0NTV8</accession>
<dbReference type="EMBL" id="LGST01000041">
    <property type="protein sequence ID" value="KND97596.1"/>
    <property type="molecule type" value="Genomic_DNA"/>
</dbReference>
<evidence type="ECO:0000313" key="2">
    <source>
        <dbReference type="Proteomes" id="UP000037122"/>
    </source>
</evidence>
<comment type="caution">
    <text evidence="1">The sequence shown here is derived from an EMBL/GenBank/DDBJ whole genome shotgun (WGS) entry which is preliminary data.</text>
</comment>
<gene>
    <name evidence="1" type="ORF">QG37_05992</name>
</gene>
<proteinExistence type="predicted"/>
<protein>
    <submittedName>
        <fullName evidence="1">Uncharacterized protein</fullName>
    </submittedName>
</protein>
<dbReference type="VEuPathDB" id="FungiDB:QG37_05992"/>
<dbReference type="Proteomes" id="UP000037122">
    <property type="component" value="Unassembled WGS sequence"/>
</dbReference>
<evidence type="ECO:0000313" key="1">
    <source>
        <dbReference type="EMBL" id="KND97596.1"/>
    </source>
</evidence>
<organism evidence="1 2">
    <name type="scientific">Candidozyma auris</name>
    <name type="common">Yeast</name>
    <name type="synonym">Candida auris</name>
    <dbReference type="NCBI Taxonomy" id="498019"/>
    <lineage>
        <taxon>Eukaryota</taxon>
        <taxon>Fungi</taxon>
        <taxon>Dikarya</taxon>
        <taxon>Ascomycota</taxon>
        <taxon>Saccharomycotina</taxon>
        <taxon>Pichiomycetes</taxon>
        <taxon>Metschnikowiaceae</taxon>
        <taxon>Candidozyma</taxon>
    </lineage>
</organism>